<dbReference type="GO" id="GO:0005634">
    <property type="term" value="C:nucleus"/>
    <property type="evidence" value="ECO:0007669"/>
    <property type="project" value="UniProtKB-SubCell"/>
</dbReference>
<evidence type="ECO:0000256" key="4">
    <source>
        <dbReference type="ARBA" id="ARBA00022801"/>
    </source>
</evidence>
<keyword evidence="5 9" id="KW-0904">Protein phosphatase</keyword>
<evidence type="ECO:0000313" key="10">
    <source>
        <dbReference type="EMBL" id="KYR01144.1"/>
    </source>
</evidence>
<gene>
    <name evidence="10" type="ORF">DLAC_02249</name>
</gene>
<evidence type="ECO:0000256" key="1">
    <source>
        <dbReference type="ARBA" id="ARBA00004123"/>
    </source>
</evidence>
<dbReference type="EMBL" id="LODT01000011">
    <property type="protein sequence ID" value="KYR01144.1"/>
    <property type="molecule type" value="Genomic_DNA"/>
</dbReference>
<evidence type="ECO:0000256" key="8">
    <source>
        <dbReference type="ARBA" id="ARBA00048336"/>
    </source>
</evidence>
<protein>
    <recommendedName>
        <fullName evidence="9">RNA polymerase II subunit A C-terminal domain phosphatase SSU72</fullName>
        <shortName evidence="9">CTD phosphatase SSU72</shortName>
        <ecNumber evidence="9">3.1.3.16</ecNumber>
    </recommendedName>
</protein>
<evidence type="ECO:0000256" key="2">
    <source>
        <dbReference type="ARBA" id="ARBA00008978"/>
    </source>
</evidence>
<sequence length="188" mass="21936">MVCASNQNRSVEAHYLFMTEGFKNIRSFGTSTHCKLPGPSIDKPNIFSFGTPYQSIHENLKQQNQELYIQNGILNMLERNCKVKLAPEKWQEELTARFEIIFTFDQRVYDMVIDDIAQRDITTIISPVHIINLQVKDTHEEATGGAQHALQLMKLIHDSDDWESDIDKILEQFNKKTNRQFLHTLMFY</sequence>
<keyword evidence="3 9" id="KW-0507">mRNA processing</keyword>
<dbReference type="OMA" id="PNCYEFG"/>
<dbReference type="EC" id="3.1.3.16" evidence="9"/>
<dbReference type="GO" id="GO:0006397">
    <property type="term" value="P:mRNA processing"/>
    <property type="evidence" value="ECO:0007669"/>
    <property type="project" value="UniProtKB-KW"/>
</dbReference>
<keyword evidence="11" id="KW-1185">Reference proteome</keyword>
<dbReference type="InParanoid" id="A0A152A4J9"/>
<comment type="catalytic activity">
    <reaction evidence="7 9">
        <text>O-phospho-L-seryl-[protein] + H2O = L-seryl-[protein] + phosphate</text>
        <dbReference type="Rhea" id="RHEA:20629"/>
        <dbReference type="Rhea" id="RHEA-COMP:9863"/>
        <dbReference type="Rhea" id="RHEA-COMP:11604"/>
        <dbReference type="ChEBI" id="CHEBI:15377"/>
        <dbReference type="ChEBI" id="CHEBI:29999"/>
        <dbReference type="ChEBI" id="CHEBI:43474"/>
        <dbReference type="ChEBI" id="CHEBI:83421"/>
        <dbReference type="EC" id="3.1.3.16"/>
    </reaction>
</comment>
<dbReference type="FunCoup" id="A0A152A4J9">
    <property type="interactions" value="901"/>
</dbReference>
<dbReference type="AlphaFoldDB" id="A0A152A4J9"/>
<dbReference type="Proteomes" id="UP000076078">
    <property type="component" value="Unassembled WGS sequence"/>
</dbReference>
<reference evidence="10 11" key="1">
    <citation type="submission" date="2015-12" db="EMBL/GenBank/DDBJ databases">
        <title>Dictyostelia acquired genes for synthesis and detection of signals that induce cell-type specialization by lateral gene transfer from prokaryotes.</title>
        <authorList>
            <person name="Gloeckner G."/>
            <person name="Schaap P."/>
        </authorList>
    </citation>
    <scope>NUCLEOTIDE SEQUENCE [LARGE SCALE GENOMIC DNA]</scope>
    <source>
        <strain evidence="10 11">TK</strain>
    </source>
</reference>
<evidence type="ECO:0000256" key="3">
    <source>
        <dbReference type="ARBA" id="ARBA00022664"/>
    </source>
</evidence>
<dbReference type="GO" id="GO:0004722">
    <property type="term" value="F:protein serine/threonine phosphatase activity"/>
    <property type="evidence" value="ECO:0007669"/>
    <property type="project" value="UniProtKB-UniRule"/>
</dbReference>
<dbReference type="Gene3D" id="3.40.50.2300">
    <property type="match status" value="2"/>
</dbReference>
<dbReference type="PANTHER" id="PTHR20383">
    <property type="entry name" value="RNA POLYMERASE II SUBUNIT A C-TERMINAL DOMAIN PHOSPHATASE"/>
    <property type="match status" value="1"/>
</dbReference>
<dbReference type="STRING" id="361077.A0A152A4J9"/>
<comment type="subcellular location">
    <subcellularLocation>
        <location evidence="1 9">Nucleus</location>
    </subcellularLocation>
</comment>
<organism evidence="10 11">
    <name type="scientific">Tieghemostelium lacteum</name>
    <name type="common">Slime mold</name>
    <name type="synonym">Dictyostelium lacteum</name>
    <dbReference type="NCBI Taxonomy" id="361077"/>
    <lineage>
        <taxon>Eukaryota</taxon>
        <taxon>Amoebozoa</taxon>
        <taxon>Evosea</taxon>
        <taxon>Eumycetozoa</taxon>
        <taxon>Dictyostelia</taxon>
        <taxon>Dictyosteliales</taxon>
        <taxon>Raperosteliaceae</taxon>
        <taxon>Tieghemostelium</taxon>
    </lineage>
</organism>
<comment type="similarity">
    <text evidence="2 9">Belongs to the SSU72 phosphatase family.</text>
</comment>
<dbReference type="InterPro" id="IPR006811">
    <property type="entry name" value="RNA_pol_II_suA"/>
</dbReference>
<evidence type="ECO:0000256" key="5">
    <source>
        <dbReference type="ARBA" id="ARBA00022912"/>
    </source>
</evidence>
<dbReference type="Pfam" id="PF04722">
    <property type="entry name" value="Ssu72"/>
    <property type="match status" value="1"/>
</dbReference>
<comment type="catalytic activity">
    <reaction evidence="8 9">
        <text>O-phospho-L-threonyl-[protein] + H2O = L-threonyl-[protein] + phosphate</text>
        <dbReference type="Rhea" id="RHEA:47004"/>
        <dbReference type="Rhea" id="RHEA-COMP:11060"/>
        <dbReference type="Rhea" id="RHEA-COMP:11605"/>
        <dbReference type="ChEBI" id="CHEBI:15377"/>
        <dbReference type="ChEBI" id="CHEBI:30013"/>
        <dbReference type="ChEBI" id="CHEBI:43474"/>
        <dbReference type="ChEBI" id="CHEBI:61977"/>
        <dbReference type="EC" id="3.1.3.16"/>
    </reaction>
</comment>
<name>A0A152A4J9_TIELA</name>
<evidence type="ECO:0000256" key="7">
    <source>
        <dbReference type="ARBA" id="ARBA00047761"/>
    </source>
</evidence>
<dbReference type="OrthoDB" id="57957at2759"/>
<keyword evidence="6 9" id="KW-0539">Nucleus</keyword>
<accession>A0A152A4J9</accession>
<evidence type="ECO:0000256" key="6">
    <source>
        <dbReference type="ARBA" id="ARBA00023242"/>
    </source>
</evidence>
<evidence type="ECO:0000256" key="9">
    <source>
        <dbReference type="RuleBase" id="RU369031"/>
    </source>
</evidence>
<keyword evidence="4 9" id="KW-0378">Hydrolase</keyword>
<comment type="caution">
    <text evidence="10">The sequence shown here is derived from an EMBL/GenBank/DDBJ whole genome shotgun (WGS) entry which is preliminary data.</text>
</comment>
<comment type="function">
    <text evidence="9">Protein phosphatase that catalyzes the dephosphorylation of the C-terminal domain of RNA polymerase II. Plays a role in RNA processing and termination.</text>
</comment>
<evidence type="ECO:0000313" key="11">
    <source>
        <dbReference type="Proteomes" id="UP000076078"/>
    </source>
</evidence>
<proteinExistence type="inferred from homology"/>